<proteinExistence type="inferred from homology"/>
<organism evidence="5 6">
    <name type="scientific">Clavibacter capsici</name>
    <dbReference type="NCBI Taxonomy" id="1874630"/>
    <lineage>
        <taxon>Bacteria</taxon>
        <taxon>Bacillati</taxon>
        <taxon>Actinomycetota</taxon>
        <taxon>Actinomycetes</taxon>
        <taxon>Micrococcales</taxon>
        <taxon>Microbacteriaceae</taxon>
        <taxon>Clavibacter</taxon>
    </lineage>
</organism>
<dbReference type="Gene3D" id="1.25.40.10">
    <property type="entry name" value="Tetratricopeptide repeat domain"/>
    <property type="match status" value="1"/>
</dbReference>
<dbReference type="SUPFAM" id="SSF48452">
    <property type="entry name" value="TPR-like"/>
    <property type="match status" value="1"/>
</dbReference>
<dbReference type="InterPro" id="IPR036249">
    <property type="entry name" value="Thioredoxin-like_sf"/>
</dbReference>
<evidence type="ECO:0000259" key="4">
    <source>
        <dbReference type="PROSITE" id="PS51352"/>
    </source>
</evidence>
<evidence type="ECO:0000256" key="3">
    <source>
        <dbReference type="SAM" id="MobiDB-lite"/>
    </source>
</evidence>
<dbReference type="Pfam" id="PF14561">
    <property type="entry name" value="TPR_20"/>
    <property type="match status" value="1"/>
</dbReference>
<dbReference type="Gene3D" id="3.40.30.10">
    <property type="entry name" value="Glutaredoxin"/>
    <property type="match status" value="1"/>
</dbReference>
<evidence type="ECO:0000256" key="1">
    <source>
        <dbReference type="ARBA" id="ARBA00008987"/>
    </source>
</evidence>
<dbReference type="AlphaFoldDB" id="A0AAE6XQH7"/>
<dbReference type="InterPro" id="IPR011990">
    <property type="entry name" value="TPR-like_helical_dom_sf"/>
</dbReference>
<dbReference type="GO" id="GO:0005737">
    <property type="term" value="C:cytoplasm"/>
    <property type="evidence" value="ECO:0007669"/>
    <property type="project" value="TreeGrafter"/>
</dbReference>
<dbReference type="EMBL" id="CP048049">
    <property type="protein sequence ID" value="QIS44783.1"/>
    <property type="molecule type" value="Genomic_DNA"/>
</dbReference>
<dbReference type="PROSITE" id="PS51352">
    <property type="entry name" value="THIOREDOXIN_2"/>
    <property type="match status" value="1"/>
</dbReference>
<keyword evidence="6" id="KW-1185">Reference proteome</keyword>
<protein>
    <submittedName>
        <fullName evidence="5">Tetratricopeptide repeat protein</fullName>
    </submittedName>
</protein>
<dbReference type="Pfam" id="PF00085">
    <property type="entry name" value="Thioredoxin"/>
    <property type="match status" value="1"/>
</dbReference>
<feature type="compositionally biased region" description="Low complexity" evidence="3">
    <location>
        <begin position="39"/>
        <end position="59"/>
    </location>
</feature>
<evidence type="ECO:0000256" key="2">
    <source>
        <dbReference type="ARBA" id="ARBA00023284"/>
    </source>
</evidence>
<dbReference type="PANTHER" id="PTHR45663:SF11">
    <property type="entry name" value="GEO12009P1"/>
    <property type="match status" value="1"/>
</dbReference>
<dbReference type="RefSeq" id="WP_167441194.1">
    <property type="nucleotide sequence ID" value="NZ_CP048049.1"/>
</dbReference>
<dbReference type="PANTHER" id="PTHR45663">
    <property type="entry name" value="GEO12009P1"/>
    <property type="match status" value="1"/>
</dbReference>
<comment type="similarity">
    <text evidence="1">Belongs to the thioredoxin family.</text>
</comment>
<keyword evidence="2" id="KW-0676">Redox-active center</keyword>
<accession>A0AAE6XQH7</accession>
<evidence type="ECO:0000313" key="5">
    <source>
        <dbReference type="EMBL" id="QIS44783.1"/>
    </source>
</evidence>
<sequence length="338" mass="34373">MTNVPPSAASLRGAVDLSSLVNRAQAPAAPAGGAGGAPGAAAPGAPAGAPGAPAGAPGAPQTVDVPGLVLAADDTSFTQFLDISGVVPVVVELVSTGLASSRELSPVLERVVTEHAGRVLLVRIDVDQSPQLGQAFQAQTVPTVAALIGGRPVGLFAGVIPEDQVRDVVQQVLELAQQNGVTGKAVPPAGSAEPAAPAEEPLPPHHAEAYAFIEQGDYASAAAEYRTAIAQNPRDALAVAGLAQVSLLHRLDGKAADQIRAAAASAPGDVDAQLLVADLDLSGGHVEDAFTRLLELFPSADAAGREAIRQRLLEHFEVVGLEDPRVAVARRQLTRLLY</sequence>
<feature type="compositionally biased region" description="Low complexity" evidence="3">
    <location>
        <begin position="185"/>
        <end position="199"/>
    </location>
</feature>
<feature type="region of interest" description="Disordered" evidence="3">
    <location>
        <begin position="182"/>
        <end position="202"/>
    </location>
</feature>
<feature type="region of interest" description="Disordered" evidence="3">
    <location>
        <begin position="27"/>
        <end position="59"/>
    </location>
</feature>
<reference evidence="5 6" key="1">
    <citation type="journal article" date="2020" name="Mol. Plant Pathol.">
        <title>Plasmid composition and the chpG gene determine the virulence level of Clavibacter capsici natural isolates in pepper.</title>
        <authorList>
            <person name="Hwang I.S."/>
            <person name="Lee H.M."/>
            <person name="Oh E.J."/>
            <person name="Lee S."/>
            <person name="Heu S."/>
            <person name="Oh C.S."/>
        </authorList>
    </citation>
    <scope>NUCLEOTIDE SEQUENCE [LARGE SCALE GENOMIC DNA]</scope>
    <source>
        <strain evidence="5 6">1101</strain>
    </source>
</reference>
<dbReference type="GO" id="GO:0015035">
    <property type="term" value="F:protein-disulfide reductase activity"/>
    <property type="evidence" value="ECO:0007669"/>
    <property type="project" value="TreeGrafter"/>
</dbReference>
<dbReference type="Proteomes" id="UP000503164">
    <property type="component" value="Chromosome"/>
</dbReference>
<dbReference type="GO" id="GO:0006950">
    <property type="term" value="P:response to stress"/>
    <property type="evidence" value="ECO:0007669"/>
    <property type="project" value="UniProtKB-ARBA"/>
</dbReference>
<evidence type="ECO:0000313" key="6">
    <source>
        <dbReference type="Proteomes" id="UP000503164"/>
    </source>
</evidence>
<dbReference type="InterPro" id="IPR013766">
    <property type="entry name" value="Thioredoxin_domain"/>
</dbReference>
<name>A0AAE6XQH7_9MICO</name>
<gene>
    <name evidence="5" type="ORF">GW570_06615</name>
</gene>
<dbReference type="SUPFAM" id="SSF52833">
    <property type="entry name" value="Thioredoxin-like"/>
    <property type="match status" value="1"/>
</dbReference>
<feature type="domain" description="Thioredoxin" evidence="4">
    <location>
        <begin position="36"/>
        <end position="174"/>
    </location>
</feature>